<keyword evidence="3" id="KW-1185">Reference proteome</keyword>
<evidence type="ECO:0000259" key="1">
    <source>
        <dbReference type="Pfam" id="PF01323"/>
    </source>
</evidence>
<dbReference type="InterPro" id="IPR001853">
    <property type="entry name" value="DSBA-like_thioredoxin_dom"/>
</dbReference>
<dbReference type="SUPFAM" id="SSF52833">
    <property type="entry name" value="Thioredoxin-like"/>
    <property type="match status" value="1"/>
</dbReference>
<sequence>MIRLDIFSDPICPWCYIGKARLQRALEARPNHPFQIQWHPFQLNPDMPKEGMDRRAYLEAKFGGKEGAVTAYLPVAKEAEATGLTINLEGIKRTPNSLDAHRLIHWAALEEKQNAMVDRLFKAYFIDGQDIGDHGVLAELGADIGMDRDVIARLLASGADADDISARDADARHKGINSVPTFVISNQHVVPGAQPAELWMKVIDEILEQLDKPADGTA</sequence>
<evidence type="ECO:0000313" key="3">
    <source>
        <dbReference type="Proteomes" id="UP001528040"/>
    </source>
</evidence>
<proteinExistence type="predicted"/>
<dbReference type="EMBL" id="JAQIIO010000006">
    <property type="protein sequence ID" value="MDA5094806.1"/>
    <property type="molecule type" value="Genomic_DNA"/>
</dbReference>
<dbReference type="RefSeq" id="WP_271054514.1">
    <property type="nucleotide sequence ID" value="NZ_JAQIIO010000006.1"/>
</dbReference>
<dbReference type="CDD" id="cd03024">
    <property type="entry name" value="DsbA_FrnE"/>
    <property type="match status" value="1"/>
</dbReference>
<reference evidence="2 3" key="1">
    <citation type="submission" date="2023-01" db="EMBL/GenBank/DDBJ databases">
        <authorList>
            <person name="Yoon J.-W."/>
        </authorList>
    </citation>
    <scope>NUCLEOTIDE SEQUENCE [LARGE SCALE GENOMIC DNA]</scope>
    <source>
        <strain evidence="2 3">KMU-50</strain>
    </source>
</reference>
<evidence type="ECO:0000313" key="2">
    <source>
        <dbReference type="EMBL" id="MDA5094806.1"/>
    </source>
</evidence>
<gene>
    <name evidence="2" type="ORF">O2N63_11995</name>
</gene>
<dbReference type="Gene3D" id="3.40.30.10">
    <property type="entry name" value="Glutaredoxin"/>
    <property type="match status" value="1"/>
</dbReference>
<name>A0ABT4W2U7_9RHOB</name>
<dbReference type="PANTHER" id="PTHR13887">
    <property type="entry name" value="GLUTATHIONE S-TRANSFERASE KAPPA"/>
    <property type="match status" value="1"/>
</dbReference>
<dbReference type="Proteomes" id="UP001528040">
    <property type="component" value="Unassembled WGS sequence"/>
</dbReference>
<feature type="domain" description="DSBA-like thioredoxin" evidence="1">
    <location>
        <begin position="4"/>
        <end position="198"/>
    </location>
</feature>
<organism evidence="2 3">
    <name type="scientific">Aliiroseovarius salicola</name>
    <dbReference type="NCBI Taxonomy" id="3009082"/>
    <lineage>
        <taxon>Bacteria</taxon>
        <taxon>Pseudomonadati</taxon>
        <taxon>Pseudomonadota</taxon>
        <taxon>Alphaproteobacteria</taxon>
        <taxon>Rhodobacterales</taxon>
        <taxon>Paracoccaceae</taxon>
        <taxon>Aliiroseovarius</taxon>
    </lineage>
</organism>
<dbReference type="InterPro" id="IPR036249">
    <property type="entry name" value="Thioredoxin-like_sf"/>
</dbReference>
<dbReference type="Pfam" id="PF01323">
    <property type="entry name" value="DSBA"/>
    <property type="match status" value="1"/>
</dbReference>
<protein>
    <submittedName>
        <fullName evidence="2">DsbA family oxidoreductase</fullName>
    </submittedName>
</protein>
<dbReference type="PANTHER" id="PTHR13887:SF41">
    <property type="entry name" value="THIOREDOXIN SUPERFAMILY PROTEIN"/>
    <property type="match status" value="1"/>
</dbReference>
<accession>A0ABT4W2U7</accession>
<comment type="caution">
    <text evidence="2">The sequence shown here is derived from an EMBL/GenBank/DDBJ whole genome shotgun (WGS) entry which is preliminary data.</text>
</comment>